<protein>
    <recommendedName>
        <fullName evidence="11">Transcriptional regulator WhiB</fullName>
    </recommendedName>
</protein>
<evidence type="ECO:0000259" key="12">
    <source>
        <dbReference type="PROSITE" id="PS51674"/>
    </source>
</evidence>
<keyword evidence="4 11" id="KW-0479">Metal-binding</keyword>
<dbReference type="HAMAP" id="MF_01479">
    <property type="entry name" value="WhiB"/>
    <property type="match status" value="1"/>
</dbReference>
<gene>
    <name evidence="11" type="primary">whiB</name>
    <name evidence="13" type="ORF">STHAL_33185</name>
</gene>
<dbReference type="Pfam" id="PF02467">
    <property type="entry name" value="Whib"/>
    <property type="match status" value="1"/>
</dbReference>
<evidence type="ECO:0000313" key="13">
    <source>
        <dbReference type="EMBL" id="MBV7674303.1"/>
    </source>
</evidence>
<dbReference type="PANTHER" id="PTHR38839:SF6">
    <property type="entry name" value="TRANSCRIPTIONAL REGULATOR WHIB1"/>
    <property type="match status" value="1"/>
</dbReference>
<keyword evidence="6 11" id="KW-0411">Iron-sulfur</keyword>
<dbReference type="InterPro" id="IPR003482">
    <property type="entry name" value="Whib"/>
</dbReference>
<dbReference type="PROSITE" id="PS51674">
    <property type="entry name" value="4FE4S_WBL"/>
    <property type="match status" value="1"/>
</dbReference>
<evidence type="ECO:0000256" key="8">
    <source>
        <dbReference type="ARBA" id="ARBA00023125"/>
    </source>
</evidence>
<keyword evidence="10 11" id="KW-0804">Transcription</keyword>
<reference evidence="13 14" key="1">
    <citation type="submission" date="2021-07" db="EMBL/GenBank/DDBJ databases">
        <title>Sequencing Streptomyces halstedii LGO-A4 genome an citrus endophytic actinomycete.</title>
        <authorList>
            <person name="Samborskyy M."/>
            <person name="Scott N."/>
            <person name="Deglau R."/>
            <person name="Dickens S."/>
            <person name="Oliveira L.G."/>
        </authorList>
    </citation>
    <scope>NUCLEOTIDE SEQUENCE [LARGE SCALE GENOMIC DNA]</scope>
    <source>
        <strain evidence="13 14">LGO-A4</strain>
    </source>
</reference>
<feature type="binding site" evidence="11">
    <location>
        <position position="60"/>
    </location>
    <ligand>
        <name>[4Fe-4S] cluster</name>
        <dbReference type="ChEBI" id="CHEBI:49883"/>
    </ligand>
</feature>
<feature type="binding site" evidence="11">
    <location>
        <position position="66"/>
    </location>
    <ligand>
        <name>[4Fe-4S] cluster</name>
        <dbReference type="ChEBI" id="CHEBI:49883"/>
    </ligand>
</feature>
<comment type="similarity">
    <text evidence="2 11">Belongs to the WhiB family.</text>
</comment>
<comment type="cofactor">
    <cofactor evidence="11">
        <name>[4Fe-4S] cluster</name>
        <dbReference type="ChEBI" id="CHEBI:49883"/>
    </cofactor>
    <text evidence="11">Binds 1 [4Fe-4S] cluster per subunit. Following nitrosylation of the [4Fe-4S] cluster binds 1 [4Fe-8(NO)] cluster per subunit.</text>
</comment>
<comment type="caution">
    <text evidence="13">The sequence shown here is derived from an EMBL/GenBank/DDBJ whole genome shotgun (WGS) entry which is preliminary data.</text>
</comment>
<proteinExistence type="inferred from homology"/>
<comment type="PTM">
    <text evidence="11">Upon Fe-S cluster removal intramolecular disulfide bonds are formed.</text>
</comment>
<organism evidence="13 14">
    <name type="scientific">Streptomyces halstedii</name>
    <dbReference type="NCBI Taxonomy" id="1944"/>
    <lineage>
        <taxon>Bacteria</taxon>
        <taxon>Bacillati</taxon>
        <taxon>Actinomycetota</taxon>
        <taxon>Actinomycetes</taxon>
        <taxon>Kitasatosporales</taxon>
        <taxon>Streptomycetaceae</taxon>
        <taxon>Streptomyces</taxon>
    </lineage>
</organism>
<feature type="binding site" evidence="11">
    <location>
        <position position="57"/>
    </location>
    <ligand>
        <name>[4Fe-4S] cluster</name>
        <dbReference type="ChEBI" id="CHEBI:49883"/>
    </ligand>
</feature>
<keyword evidence="14" id="KW-1185">Reference proteome</keyword>
<dbReference type="EMBL" id="JAHUVW010000005">
    <property type="protein sequence ID" value="MBV7674303.1"/>
    <property type="molecule type" value="Genomic_DNA"/>
</dbReference>
<evidence type="ECO:0000256" key="10">
    <source>
        <dbReference type="ARBA" id="ARBA00023163"/>
    </source>
</evidence>
<keyword evidence="8 11" id="KW-0238">DNA-binding</keyword>
<dbReference type="InterPro" id="IPR034768">
    <property type="entry name" value="4FE4S_WBL"/>
</dbReference>
<sequence>MNRSYIVNASYAPAAGLPVNTNWRERSACREEDPELFFPIGNTGPALLQIEEAKAVCRRCPVMETCLRWAMEHGEDGGVWGGLSEDERRAMKRRAARQRARNAS</sequence>
<comment type="subcellular location">
    <subcellularLocation>
        <location evidence="1 11">Cytoplasm</location>
    </subcellularLocation>
</comment>
<evidence type="ECO:0000256" key="2">
    <source>
        <dbReference type="ARBA" id="ARBA00006597"/>
    </source>
</evidence>
<keyword evidence="9 11" id="KW-1015">Disulfide bond</keyword>
<evidence type="ECO:0000313" key="14">
    <source>
        <dbReference type="Proteomes" id="UP000735541"/>
    </source>
</evidence>
<evidence type="ECO:0000256" key="5">
    <source>
        <dbReference type="ARBA" id="ARBA00023004"/>
    </source>
</evidence>
<dbReference type="RefSeq" id="WP_228874019.1">
    <property type="nucleotide sequence ID" value="NZ_JAHUVW010000005.1"/>
</dbReference>
<evidence type="ECO:0000256" key="9">
    <source>
        <dbReference type="ARBA" id="ARBA00023157"/>
    </source>
</evidence>
<evidence type="ECO:0000256" key="4">
    <source>
        <dbReference type="ARBA" id="ARBA00022723"/>
    </source>
</evidence>
<accession>A0ABS6U227</accession>
<comment type="PTM">
    <text evidence="11">The Fe-S cluster can be nitrosylated by nitric oxide (NO).</text>
</comment>
<name>A0ABS6U227_STRHA</name>
<evidence type="ECO:0000256" key="11">
    <source>
        <dbReference type="HAMAP-Rule" id="MF_01479"/>
    </source>
</evidence>
<keyword evidence="7 11" id="KW-0805">Transcription regulation</keyword>
<keyword evidence="11" id="KW-0963">Cytoplasm</keyword>
<dbReference type="Proteomes" id="UP000735541">
    <property type="component" value="Unassembled WGS sequence"/>
</dbReference>
<evidence type="ECO:0000256" key="7">
    <source>
        <dbReference type="ARBA" id="ARBA00023015"/>
    </source>
</evidence>
<evidence type="ECO:0000256" key="6">
    <source>
        <dbReference type="ARBA" id="ARBA00023014"/>
    </source>
</evidence>
<comment type="function">
    <text evidence="11">Acts as a transcriptional regulator. Probably redox-responsive. The apo- but not holo-form probably binds DNA.</text>
</comment>
<keyword evidence="3 11" id="KW-0004">4Fe-4S</keyword>
<feature type="binding site" evidence="11">
    <location>
        <position position="29"/>
    </location>
    <ligand>
        <name>[4Fe-4S] cluster</name>
        <dbReference type="ChEBI" id="CHEBI:49883"/>
    </ligand>
</feature>
<feature type="domain" description="4Fe-4S Wbl-type" evidence="12">
    <location>
        <begin position="28"/>
        <end position="90"/>
    </location>
</feature>
<evidence type="ECO:0000256" key="1">
    <source>
        <dbReference type="ARBA" id="ARBA00004496"/>
    </source>
</evidence>
<keyword evidence="5 11" id="KW-0408">Iron</keyword>
<dbReference type="PANTHER" id="PTHR38839">
    <property type="entry name" value="TRANSCRIPTIONAL REGULATOR WHID-RELATED"/>
    <property type="match status" value="1"/>
</dbReference>
<evidence type="ECO:0000256" key="3">
    <source>
        <dbReference type="ARBA" id="ARBA00022485"/>
    </source>
</evidence>